<dbReference type="Gene3D" id="3.40.50.2000">
    <property type="entry name" value="Glycogen Phosphorylase B"/>
    <property type="match status" value="2"/>
</dbReference>
<sequence>MKNTIAVILKGYPRLSETFIAQELRGLEKAGFSLRLISMRHPTDKHTHPVHDEIVAPVSYLPEYLHNEPLRVLKGWWQARKRKGYAAARRQFLQDLKGEFTRNRFRRFGQALVLASELPTDVSHLHAHFLHTPASVAFYTSTITGLPYTCSAHAKDIWTSSDEDLRGKLNTAKWVVTCTKNGWKHLQGLAKDPDRVHLSYHGLDLSRFASPGRKKDKKNGTNNTDPVVFVTVSRAVEKKGLDTLLDAFALLPAGLNWRWVHIGAGDLVKELQKQAKALGLEHQLEWRGALPQTDVLEQYRQSDIFVLPCRIASNGDRDGLPNVIVEAQSQCLPVISTTVSGVPELVDDGKNGLLVDQNDSRQLAAAIEKLLKNPALRHKMGKAGEKRVRGDFDHVTSISYLGDLFQQQGVAAKETAK</sequence>
<evidence type="ECO:0000313" key="2">
    <source>
        <dbReference type="EMBL" id="VAV96538.1"/>
    </source>
</evidence>
<dbReference type="EMBL" id="UOEC01000132">
    <property type="protein sequence ID" value="VAV96538.1"/>
    <property type="molecule type" value="Genomic_DNA"/>
</dbReference>
<dbReference type="InterPro" id="IPR001296">
    <property type="entry name" value="Glyco_trans_1"/>
</dbReference>
<dbReference type="CDD" id="cd03801">
    <property type="entry name" value="GT4_PimA-like"/>
    <property type="match status" value="1"/>
</dbReference>
<accession>A0A3B0S7Z1</accession>
<feature type="domain" description="Glycosyl transferase family 1" evidence="1">
    <location>
        <begin position="213"/>
        <end position="387"/>
    </location>
</feature>
<dbReference type="Pfam" id="PF00534">
    <property type="entry name" value="Glycos_transf_1"/>
    <property type="match status" value="1"/>
</dbReference>
<protein>
    <submittedName>
        <fullName evidence="2">Glycosyl transferase, group 1 family protein</fullName>
    </submittedName>
</protein>
<dbReference type="GO" id="GO:0016757">
    <property type="term" value="F:glycosyltransferase activity"/>
    <property type="evidence" value="ECO:0007669"/>
    <property type="project" value="InterPro"/>
</dbReference>
<keyword evidence="2" id="KW-0808">Transferase</keyword>
<dbReference type="PANTHER" id="PTHR12526">
    <property type="entry name" value="GLYCOSYLTRANSFERASE"/>
    <property type="match status" value="1"/>
</dbReference>
<dbReference type="AlphaFoldDB" id="A0A3B0S7Z1"/>
<reference evidence="2" key="1">
    <citation type="submission" date="2018-06" db="EMBL/GenBank/DDBJ databases">
        <authorList>
            <person name="Zhirakovskaya E."/>
        </authorList>
    </citation>
    <scope>NUCLEOTIDE SEQUENCE</scope>
</reference>
<evidence type="ECO:0000259" key="1">
    <source>
        <dbReference type="Pfam" id="PF00534"/>
    </source>
</evidence>
<proteinExistence type="predicted"/>
<dbReference type="SUPFAM" id="SSF53756">
    <property type="entry name" value="UDP-Glycosyltransferase/glycogen phosphorylase"/>
    <property type="match status" value="1"/>
</dbReference>
<gene>
    <name evidence="2" type="ORF">MNBD_ALPHA08-754</name>
</gene>
<name>A0A3B0S7Z1_9ZZZZ</name>
<organism evidence="2">
    <name type="scientific">hydrothermal vent metagenome</name>
    <dbReference type="NCBI Taxonomy" id="652676"/>
    <lineage>
        <taxon>unclassified sequences</taxon>
        <taxon>metagenomes</taxon>
        <taxon>ecological metagenomes</taxon>
    </lineage>
</organism>